<organism evidence="1 2">
    <name type="scientific">Sporosarcina newyorkensis 2681</name>
    <dbReference type="NCBI Taxonomy" id="1027292"/>
    <lineage>
        <taxon>Bacteria</taxon>
        <taxon>Bacillati</taxon>
        <taxon>Bacillota</taxon>
        <taxon>Bacilli</taxon>
        <taxon>Bacillales</taxon>
        <taxon>Caryophanaceae</taxon>
        <taxon>Sporosarcina</taxon>
    </lineage>
</organism>
<dbReference type="SUPFAM" id="SSF159501">
    <property type="entry name" value="EreA/ChaN-like"/>
    <property type="match status" value="1"/>
</dbReference>
<dbReference type="PANTHER" id="PTHR31299:SF0">
    <property type="entry name" value="ESTERASE, PUTATIVE (AFU_ORTHOLOGUE AFUA_1G05850)-RELATED"/>
    <property type="match status" value="1"/>
</dbReference>
<reference evidence="1 2" key="1">
    <citation type="submission" date="2011-04" db="EMBL/GenBank/DDBJ databases">
        <authorList>
            <person name="Muzny D."/>
            <person name="Qin X."/>
            <person name="Deng J."/>
            <person name="Jiang H."/>
            <person name="Liu Y."/>
            <person name="Qu J."/>
            <person name="Song X.-Z."/>
            <person name="Zhang L."/>
            <person name="Thornton R."/>
            <person name="Coyle M."/>
            <person name="Francisco L."/>
            <person name="Jackson L."/>
            <person name="Javaid M."/>
            <person name="Korchina V."/>
            <person name="Kovar C."/>
            <person name="Mata R."/>
            <person name="Mathew T."/>
            <person name="Ngo R."/>
            <person name="Nguyen L."/>
            <person name="Nguyen N."/>
            <person name="Okwuonu G."/>
            <person name="Ongeri F."/>
            <person name="Pham C."/>
            <person name="Simmons D."/>
            <person name="Wilczek-Boney K."/>
            <person name="Hale W."/>
            <person name="Jakkamsetti A."/>
            <person name="Pham P."/>
            <person name="Ruth R."/>
            <person name="San Lucas F."/>
            <person name="Warren J."/>
            <person name="Zhang J."/>
            <person name="Zhao Z."/>
            <person name="Zhou C."/>
            <person name="Zhu D."/>
            <person name="Lee S."/>
            <person name="Bess C."/>
            <person name="Blankenburg K."/>
            <person name="Forbes L."/>
            <person name="Fu Q."/>
            <person name="Gubbala S."/>
            <person name="Hirani K."/>
            <person name="Jayaseelan J.C."/>
            <person name="Lara F."/>
            <person name="Munidasa M."/>
            <person name="Palculict T."/>
            <person name="Patil S."/>
            <person name="Pu L.-L."/>
            <person name="Saada N."/>
            <person name="Tang L."/>
            <person name="Weissenberger G."/>
            <person name="Zhu Y."/>
            <person name="Hemphill L."/>
            <person name="Shang Y."/>
            <person name="Youmans B."/>
            <person name="Ayvaz T."/>
            <person name="Ross M."/>
            <person name="Santibanez J."/>
            <person name="Aqrawi P."/>
            <person name="Gross S."/>
            <person name="Joshi V."/>
            <person name="Fowler G."/>
            <person name="Nazareth L."/>
            <person name="Reid J."/>
            <person name="Worley K."/>
            <person name="Petrosino J."/>
            <person name="Highlander S."/>
            <person name="Gibbs R."/>
        </authorList>
    </citation>
    <scope>NUCLEOTIDE SEQUENCE [LARGE SCALE GENOMIC DNA]</scope>
    <source>
        <strain evidence="1 2">2681</strain>
    </source>
</reference>
<dbReference type="PANTHER" id="PTHR31299">
    <property type="entry name" value="ESTERASE, PUTATIVE (AFU_ORTHOLOGUE AFUA_1G05850)-RELATED"/>
    <property type="match status" value="1"/>
</dbReference>
<dbReference type="eggNOG" id="COG2312">
    <property type="taxonomic scope" value="Bacteria"/>
</dbReference>
<dbReference type="InterPro" id="IPR007815">
    <property type="entry name" value="Emycin_Estase"/>
</dbReference>
<evidence type="ECO:0000313" key="1">
    <source>
        <dbReference type="EMBL" id="EGQ24180.1"/>
    </source>
</evidence>
<dbReference type="InterPro" id="IPR052036">
    <property type="entry name" value="Hydrolase/PRTase-associated"/>
</dbReference>
<proteinExistence type="predicted"/>
<dbReference type="OrthoDB" id="9810066at2"/>
<sequence>THIGDATATSMADQQLINVGQLIREQYGKENTLAIGFGTYEGTVIAGSSWGESYERMTVPPAKFNTWEGQLHAAGAEDKLLIFNDQNRQQFDEWIGHRAIGVVYNPEFEAYGNFVPSRISQRYDAFIYIDQSSALAPLSE</sequence>
<evidence type="ECO:0000313" key="2">
    <source>
        <dbReference type="Proteomes" id="UP000005316"/>
    </source>
</evidence>
<name>F9DUJ8_9BACL</name>
<dbReference type="EMBL" id="AFPZ01000074">
    <property type="protein sequence ID" value="EGQ24180.1"/>
    <property type="molecule type" value="Genomic_DNA"/>
</dbReference>
<dbReference type="Proteomes" id="UP000005316">
    <property type="component" value="Unassembled WGS sequence"/>
</dbReference>
<accession>F9DUJ8</accession>
<feature type="non-terminal residue" evidence="1">
    <location>
        <position position="1"/>
    </location>
</feature>
<dbReference type="Pfam" id="PF05139">
    <property type="entry name" value="Erythro_esteras"/>
    <property type="match status" value="1"/>
</dbReference>
<dbReference type="RefSeq" id="WP_009499165.1">
    <property type="nucleotide sequence ID" value="NZ_GL982999.1"/>
</dbReference>
<gene>
    <name evidence="1" type="ORF">HMPREF9372_2479</name>
</gene>
<dbReference type="GO" id="GO:0046677">
    <property type="term" value="P:response to antibiotic"/>
    <property type="evidence" value="ECO:0007669"/>
    <property type="project" value="InterPro"/>
</dbReference>
<comment type="caution">
    <text evidence="1">The sequence shown here is derived from an EMBL/GenBank/DDBJ whole genome shotgun (WGS) entry which is preliminary data.</text>
</comment>
<dbReference type="HOGENOM" id="CLU_1829557_0_0_9"/>
<protein>
    <submittedName>
        <fullName evidence="1">Erythromycin esterase</fullName>
    </submittedName>
</protein>
<dbReference type="Gene3D" id="3.40.1660.10">
    <property type="entry name" value="EreA-like (biosynthetic domain)"/>
    <property type="match status" value="1"/>
</dbReference>
<dbReference type="AlphaFoldDB" id="F9DUJ8"/>